<keyword evidence="1" id="KW-0175">Coiled coil</keyword>
<feature type="transmembrane region" description="Helical" evidence="3">
    <location>
        <begin position="366"/>
        <end position="386"/>
    </location>
</feature>
<organism evidence="4 5">
    <name type="scientific">Cytospora mali</name>
    <name type="common">Apple Valsa canker fungus</name>
    <name type="synonym">Valsa mali</name>
    <dbReference type="NCBI Taxonomy" id="578113"/>
    <lineage>
        <taxon>Eukaryota</taxon>
        <taxon>Fungi</taxon>
        <taxon>Dikarya</taxon>
        <taxon>Ascomycota</taxon>
        <taxon>Pezizomycotina</taxon>
        <taxon>Sordariomycetes</taxon>
        <taxon>Sordariomycetidae</taxon>
        <taxon>Diaporthales</taxon>
        <taxon>Cytosporaceae</taxon>
        <taxon>Cytospora</taxon>
    </lineage>
</organism>
<keyword evidence="5" id="KW-1185">Reference proteome</keyword>
<feature type="compositionally biased region" description="Polar residues" evidence="2">
    <location>
        <begin position="204"/>
        <end position="221"/>
    </location>
</feature>
<feature type="coiled-coil region" evidence="1">
    <location>
        <begin position="688"/>
        <end position="730"/>
    </location>
</feature>
<feature type="compositionally biased region" description="Acidic residues" evidence="2">
    <location>
        <begin position="830"/>
        <end position="840"/>
    </location>
</feature>
<sequence>MAEYTGDSDVDVPFESARQNADRLGINYGGLPQLPFWSRLFGQTNEDYHTKIAAKIMTSSAAIGRELSQTEKDAMAYHFGKLFVTISYGSPIAIVTALGFIRQTNKTYGFPFYTPKQPKFNPNKFPGVPEVYAANLRGDPRLEPYRQDVKRRASHSATVDQRPGVVSDSAERRQQPFSSYGGPPVSTSTPPAPPNWATIEKGTQGPTSIWPSTQSLQSEQAQEPFEESSVFDDVTPVAPSEQPKSSSQPPAQQGGSAWDRLRNQAQASRGQSAWAKKRDEEMTSRGAQQGTSYTYTSADEEKVYAKEQAQKEFDNMLEEERRGQLALYALICGTSQPSFSMRAFEAFEPETYFTTQIHITKTMYRLSIFLFALVAIFTGAIAMAALTSPTNNPYFTTVLFRVRQFTNDFSDGIDHYARIFHHIRNDLARDIGTLTSAISAFTISHRDLCSQFIRNTTFIHPSTNNSRLLQPLFAILSREQDAYTAEFVFVLLATNACSVVISVFVFSALQLVFTRRISTTIKQFANFITKNRDNILAVSKKLQSILSKLLFEIIIPVITWVTWALINLIYHILQQTRSAMLRMLDLTIFTRLCPRFSEAPGPKSPGPRSFADPAAVDKNTKINRLELQLQEWKQLVDHGNRERAREEHQLEEHIGVLERANTVQAAQLREMRRYHQSVGLTSDTRAVIRDLRQQLREAVEEGRRREEELLGEVRDLRERIRRQAEEENARWEKDSMYRAYLQEVSKWKYIARESITVMKASQRKAEELELRMKEDGPRRGDGGLDRGREEHGDGEVARDPLPENQGKPFGTRLTYADGTPVEMPGSVSEYEAESEADDDWVTVSGSGSDDDSDEGENSTPAPFGLPASRVGWAKSTATDITAAAPDPKGPGLSDSFHNPFLKLTEATPKSGHGGLAKYPQARRSGPGGISSRR</sequence>
<feature type="compositionally biased region" description="Low complexity" evidence="2">
    <location>
        <begin position="178"/>
        <end position="189"/>
    </location>
</feature>
<dbReference type="Proteomes" id="UP000078576">
    <property type="component" value="Unassembled WGS sequence"/>
</dbReference>
<keyword evidence="3" id="KW-0472">Membrane</keyword>
<feature type="transmembrane region" description="Helical" evidence="3">
    <location>
        <begin position="487"/>
        <end position="513"/>
    </location>
</feature>
<dbReference type="OrthoDB" id="4204700at2759"/>
<feature type="compositionally biased region" description="Low complexity" evidence="2">
    <location>
        <begin position="876"/>
        <end position="886"/>
    </location>
</feature>
<gene>
    <name evidence="4" type="ORF">VP1G_00394</name>
</gene>
<feature type="coiled-coil region" evidence="1">
    <location>
        <begin position="615"/>
        <end position="642"/>
    </location>
</feature>
<evidence type="ECO:0000313" key="4">
    <source>
        <dbReference type="EMBL" id="KUI53135.1"/>
    </source>
</evidence>
<keyword evidence="3" id="KW-0812">Transmembrane</keyword>
<feature type="region of interest" description="Disordered" evidence="2">
    <location>
        <begin position="148"/>
        <end position="293"/>
    </location>
</feature>
<evidence type="ECO:0000256" key="2">
    <source>
        <dbReference type="SAM" id="MobiDB-lite"/>
    </source>
</evidence>
<feature type="region of interest" description="Disordered" evidence="2">
    <location>
        <begin position="768"/>
        <end position="933"/>
    </location>
</feature>
<accession>A0A194UN91</accession>
<evidence type="ECO:0000313" key="5">
    <source>
        <dbReference type="Proteomes" id="UP000078576"/>
    </source>
</evidence>
<protein>
    <submittedName>
        <fullName evidence="4">Uncharacterized protein</fullName>
    </submittedName>
</protein>
<name>A0A194UN91_CYTMA</name>
<proteinExistence type="predicted"/>
<evidence type="ECO:0000256" key="3">
    <source>
        <dbReference type="SAM" id="Phobius"/>
    </source>
</evidence>
<dbReference type="EMBL" id="KN714667">
    <property type="protein sequence ID" value="KUI53135.1"/>
    <property type="molecule type" value="Genomic_DNA"/>
</dbReference>
<feature type="compositionally biased region" description="Low complexity" evidence="2">
    <location>
        <begin position="239"/>
        <end position="253"/>
    </location>
</feature>
<feature type="compositionally biased region" description="Basic and acidic residues" evidence="2">
    <location>
        <begin position="768"/>
        <end position="801"/>
    </location>
</feature>
<reference evidence="5" key="1">
    <citation type="submission" date="2014-12" db="EMBL/GenBank/DDBJ databases">
        <title>Genome Sequence of Valsa Canker Pathogens Uncovers a Specific Adaption of Colonization on Woody Bark.</title>
        <authorList>
            <person name="Yin Z."/>
            <person name="Liu H."/>
            <person name="Gao X."/>
            <person name="Li Z."/>
            <person name="Song N."/>
            <person name="Ke X."/>
            <person name="Dai Q."/>
            <person name="Wu Y."/>
            <person name="Sun Y."/>
            <person name="Xu J.-R."/>
            <person name="Kang Z.K."/>
            <person name="Wang L."/>
            <person name="Huang L."/>
        </authorList>
    </citation>
    <scope>NUCLEOTIDE SEQUENCE [LARGE SCALE GENOMIC DNA]</scope>
    <source>
        <strain evidence="5">SXYL134</strain>
    </source>
</reference>
<feature type="transmembrane region" description="Helical" evidence="3">
    <location>
        <begin position="549"/>
        <end position="573"/>
    </location>
</feature>
<evidence type="ECO:0000256" key="1">
    <source>
        <dbReference type="SAM" id="Coils"/>
    </source>
</evidence>
<feature type="transmembrane region" description="Helical" evidence="3">
    <location>
        <begin position="82"/>
        <end position="101"/>
    </location>
</feature>
<dbReference type="STRING" id="694573.A0A194UN91"/>
<dbReference type="AlphaFoldDB" id="A0A194UN91"/>
<keyword evidence="3" id="KW-1133">Transmembrane helix</keyword>